<gene>
    <name evidence="2" type="ORF">SKAU_G00277260</name>
</gene>
<dbReference type="Proteomes" id="UP001152622">
    <property type="component" value="Chromosome 10"/>
</dbReference>
<dbReference type="OrthoDB" id="8445467at2759"/>
<evidence type="ECO:0000313" key="2">
    <source>
        <dbReference type="EMBL" id="KAJ8349137.1"/>
    </source>
</evidence>
<accession>A0A9Q1F1H6</accession>
<dbReference type="AlphaFoldDB" id="A0A9Q1F1H6"/>
<dbReference type="PANTHER" id="PTHR37984">
    <property type="entry name" value="PROTEIN CBG26694"/>
    <property type="match status" value="1"/>
</dbReference>
<sequence>MEHQLNLDFGDSPISEEFKQHITERIWSETKNAFSYHDLDIGHAPGVTHKIVLTDETPFKERTRRVSPADFDDLRNHLQELMVLPAFCEEVFQSCKAIERSTEGRILYSDENTGQRWLSALSIYDFEISYRAGRTNIDADGLSRRPHGPVIDDEDSQKYEERVARLISRTREVAECDTLPSEVWEAACLRHGVRSLNEGEEESGSEEDEVEPCSAVETLLCKDSAIPDGFESPELWPGQPALPGLTLDDWVNFQQEDITLGRVIKLVKNGQRLDEQKRRKEPLEVRRFLREWPKLVLHGNVLHRRVLRNEEGDRVLIRNVNLRGKHKLANRWEPRVHIVIRQVGEDLPVYVVRPEDDDNGAERTLHRDLLRPCGFISCLIDEEEAALEQPRRMRTRISAQEEINRSEVEQDAEMDLPGGVEEEDVLGVRCVLNPEAQEFTYLTESESSPHSSPTPEGASMESPEGAVEGAMVEIDQGTSTIRDVNGHF</sequence>
<dbReference type="InterPro" id="IPR050951">
    <property type="entry name" value="Retrovirus_Pol_polyprotein"/>
</dbReference>
<dbReference type="EMBL" id="JAINUF010000010">
    <property type="protein sequence ID" value="KAJ8349137.1"/>
    <property type="molecule type" value="Genomic_DNA"/>
</dbReference>
<evidence type="ECO:0000256" key="1">
    <source>
        <dbReference type="SAM" id="MobiDB-lite"/>
    </source>
</evidence>
<keyword evidence="3" id="KW-1185">Reference proteome</keyword>
<comment type="caution">
    <text evidence="2">The sequence shown here is derived from an EMBL/GenBank/DDBJ whole genome shotgun (WGS) entry which is preliminary data.</text>
</comment>
<evidence type="ECO:0000313" key="3">
    <source>
        <dbReference type="Proteomes" id="UP001152622"/>
    </source>
</evidence>
<protein>
    <submittedName>
        <fullName evidence="2">Uncharacterized protein</fullName>
    </submittedName>
</protein>
<feature type="region of interest" description="Disordered" evidence="1">
    <location>
        <begin position="441"/>
        <end position="488"/>
    </location>
</feature>
<feature type="compositionally biased region" description="Low complexity" evidence="1">
    <location>
        <begin position="443"/>
        <end position="456"/>
    </location>
</feature>
<proteinExistence type="predicted"/>
<dbReference type="PANTHER" id="PTHR37984:SF15">
    <property type="entry name" value="INTEGRASE CATALYTIC DOMAIN-CONTAINING PROTEIN"/>
    <property type="match status" value="1"/>
</dbReference>
<reference evidence="2" key="1">
    <citation type="journal article" date="2023" name="Science">
        <title>Genome structures resolve the early diversification of teleost fishes.</title>
        <authorList>
            <person name="Parey E."/>
            <person name="Louis A."/>
            <person name="Montfort J."/>
            <person name="Bouchez O."/>
            <person name="Roques C."/>
            <person name="Iampietro C."/>
            <person name="Lluch J."/>
            <person name="Castinel A."/>
            <person name="Donnadieu C."/>
            <person name="Desvignes T."/>
            <person name="Floi Bucao C."/>
            <person name="Jouanno E."/>
            <person name="Wen M."/>
            <person name="Mejri S."/>
            <person name="Dirks R."/>
            <person name="Jansen H."/>
            <person name="Henkel C."/>
            <person name="Chen W.J."/>
            <person name="Zahm M."/>
            <person name="Cabau C."/>
            <person name="Klopp C."/>
            <person name="Thompson A.W."/>
            <person name="Robinson-Rechavi M."/>
            <person name="Braasch I."/>
            <person name="Lecointre G."/>
            <person name="Bobe J."/>
            <person name="Postlethwait J.H."/>
            <person name="Berthelot C."/>
            <person name="Roest Crollius H."/>
            <person name="Guiguen Y."/>
        </authorList>
    </citation>
    <scope>NUCLEOTIDE SEQUENCE</scope>
    <source>
        <strain evidence="2">WJC10195</strain>
    </source>
</reference>
<name>A0A9Q1F1H6_SYNKA</name>
<organism evidence="2 3">
    <name type="scientific">Synaphobranchus kaupii</name>
    <name type="common">Kaup's arrowtooth eel</name>
    <dbReference type="NCBI Taxonomy" id="118154"/>
    <lineage>
        <taxon>Eukaryota</taxon>
        <taxon>Metazoa</taxon>
        <taxon>Chordata</taxon>
        <taxon>Craniata</taxon>
        <taxon>Vertebrata</taxon>
        <taxon>Euteleostomi</taxon>
        <taxon>Actinopterygii</taxon>
        <taxon>Neopterygii</taxon>
        <taxon>Teleostei</taxon>
        <taxon>Anguilliformes</taxon>
        <taxon>Synaphobranchidae</taxon>
        <taxon>Synaphobranchus</taxon>
    </lineage>
</organism>